<dbReference type="Proteomes" id="UP000053555">
    <property type="component" value="Unassembled WGS sequence"/>
</dbReference>
<protein>
    <submittedName>
        <fullName evidence="6">Putative disease resistance protein</fullName>
    </submittedName>
</protein>
<accession>A0A0B2P5Z5</accession>
<reference evidence="6" key="1">
    <citation type="submission" date="2014-07" db="EMBL/GenBank/DDBJ databases">
        <title>Identification of a novel salt tolerance gene in wild soybean by whole-genome sequencing.</title>
        <authorList>
            <person name="Lam H.-M."/>
            <person name="Qi X."/>
            <person name="Li M.-W."/>
            <person name="Liu X."/>
            <person name="Xie M."/>
            <person name="Ni M."/>
            <person name="Xu X."/>
        </authorList>
    </citation>
    <scope>NUCLEOTIDE SEQUENCE [LARGE SCALE GENOMIC DNA]</scope>
    <source>
        <tissue evidence="6">Root</tissue>
    </source>
</reference>
<name>A0A0B2P5Z5_GLYSO</name>
<dbReference type="EMBL" id="KN669091">
    <property type="protein sequence ID" value="KHN04695.1"/>
    <property type="molecule type" value="Genomic_DNA"/>
</dbReference>
<organism evidence="6">
    <name type="scientific">Glycine soja</name>
    <name type="common">Wild soybean</name>
    <dbReference type="NCBI Taxonomy" id="3848"/>
    <lineage>
        <taxon>Eukaryota</taxon>
        <taxon>Viridiplantae</taxon>
        <taxon>Streptophyta</taxon>
        <taxon>Embryophyta</taxon>
        <taxon>Tracheophyta</taxon>
        <taxon>Spermatophyta</taxon>
        <taxon>Magnoliopsida</taxon>
        <taxon>eudicotyledons</taxon>
        <taxon>Gunneridae</taxon>
        <taxon>Pentapetalae</taxon>
        <taxon>rosids</taxon>
        <taxon>fabids</taxon>
        <taxon>Fabales</taxon>
        <taxon>Fabaceae</taxon>
        <taxon>Papilionoideae</taxon>
        <taxon>50 kb inversion clade</taxon>
        <taxon>NPAAA clade</taxon>
        <taxon>indigoferoid/millettioid clade</taxon>
        <taxon>Phaseoleae</taxon>
        <taxon>Glycine</taxon>
        <taxon>Glycine subgen. Soja</taxon>
    </lineage>
</organism>
<dbReference type="PRINTS" id="PR00364">
    <property type="entry name" value="DISEASERSIST"/>
</dbReference>
<feature type="compositionally biased region" description="Low complexity" evidence="4">
    <location>
        <begin position="40"/>
        <end position="50"/>
    </location>
</feature>
<dbReference type="InterPro" id="IPR002182">
    <property type="entry name" value="NB-ARC"/>
</dbReference>
<feature type="region of interest" description="Disordered" evidence="4">
    <location>
        <begin position="1"/>
        <end position="71"/>
    </location>
</feature>
<dbReference type="Gene3D" id="1.10.8.430">
    <property type="entry name" value="Helical domain of apoptotic protease-activating factors"/>
    <property type="match status" value="1"/>
</dbReference>
<evidence type="ECO:0000256" key="3">
    <source>
        <dbReference type="ARBA" id="ARBA00022840"/>
    </source>
</evidence>
<dbReference type="PANTHER" id="PTHR33463">
    <property type="entry name" value="NB-ARC DOMAIN-CONTAINING PROTEIN-RELATED"/>
    <property type="match status" value="1"/>
</dbReference>
<dbReference type="SUPFAM" id="SSF52540">
    <property type="entry name" value="P-loop containing nucleoside triphosphate hydrolases"/>
    <property type="match status" value="1"/>
</dbReference>
<proteinExistence type="predicted"/>
<dbReference type="InterPro" id="IPR050905">
    <property type="entry name" value="Plant_NBS-LRR"/>
</dbReference>
<dbReference type="GO" id="GO:0006952">
    <property type="term" value="P:defense response"/>
    <property type="evidence" value="ECO:0007669"/>
    <property type="project" value="UniProtKB-KW"/>
</dbReference>
<dbReference type="FunFam" id="3.40.50.300:FF:001091">
    <property type="entry name" value="Probable disease resistance protein At1g61300"/>
    <property type="match status" value="1"/>
</dbReference>
<dbReference type="InterPro" id="IPR027417">
    <property type="entry name" value="P-loop_NTPase"/>
</dbReference>
<dbReference type="PANTHER" id="PTHR33463:SF187">
    <property type="entry name" value="AND NB-ARC DOMAIN DISEASE RESISTANCE PROTEIN, PUTATIVE-RELATED"/>
    <property type="match status" value="1"/>
</dbReference>
<keyword evidence="3" id="KW-0067">ATP-binding</keyword>
<evidence type="ECO:0000256" key="4">
    <source>
        <dbReference type="SAM" id="MobiDB-lite"/>
    </source>
</evidence>
<dbReference type="GO" id="GO:0043531">
    <property type="term" value="F:ADP binding"/>
    <property type="evidence" value="ECO:0007669"/>
    <property type="project" value="InterPro"/>
</dbReference>
<dbReference type="AlphaFoldDB" id="A0A0B2P5Z5"/>
<gene>
    <name evidence="6" type="ORF">glysoja_040017</name>
</gene>
<dbReference type="Pfam" id="PF00931">
    <property type="entry name" value="NB-ARC"/>
    <property type="match status" value="1"/>
</dbReference>
<evidence type="ECO:0000313" key="6">
    <source>
        <dbReference type="EMBL" id="KHN04695.1"/>
    </source>
</evidence>
<keyword evidence="1" id="KW-0547">Nucleotide-binding</keyword>
<feature type="domain" description="NB-ARC" evidence="5">
    <location>
        <begin position="165"/>
        <end position="326"/>
    </location>
</feature>
<evidence type="ECO:0000259" key="5">
    <source>
        <dbReference type="Pfam" id="PF00931"/>
    </source>
</evidence>
<dbReference type="InterPro" id="IPR042197">
    <property type="entry name" value="Apaf_helical"/>
</dbReference>
<evidence type="ECO:0000256" key="2">
    <source>
        <dbReference type="ARBA" id="ARBA00022821"/>
    </source>
</evidence>
<dbReference type="Gene3D" id="3.40.50.300">
    <property type="entry name" value="P-loop containing nucleotide triphosphate hydrolases"/>
    <property type="match status" value="1"/>
</dbReference>
<keyword evidence="2" id="KW-0611">Plant defense</keyword>
<dbReference type="GO" id="GO:0005524">
    <property type="term" value="F:ATP binding"/>
    <property type="evidence" value="ECO:0007669"/>
    <property type="project" value="UniProtKB-KW"/>
</dbReference>
<evidence type="ECO:0000256" key="1">
    <source>
        <dbReference type="ARBA" id="ARBA00022741"/>
    </source>
</evidence>
<sequence>MSRYDVKSIANSTLPIGGLSGKNKNSTDSASESKSHEPSQSDGDPSSASSHNQNNETGDVKDHTVNGGSNGDDALTINQLLSRLTRAEDNIDKKLQWLEFQGNKRKRQDDDWLDKLKDLKKRAIDVKNSLHQSGSTNEFPEPYELGDEFDELLLMKPWMLLDERDENMEKMWDLLEHEEVLIIGIDGMGGVGKTFMATHIKNEIKRKGTFKDVFWVTVSHDFTTFKLQHDIAETIQVKLYGDEMTRATILTSELEKRGKTLLILDDVWEYIDLQKVGIPLKVNGIKLIITTRLKHVCLQMDCLPNNIIRMHPLSGEEAWELFLLKLGHRGTPARLPPHVLEIARSVVMKCDGLQLGISVMARTMKGKNEIYWWRHALNILDRLEMGEEVLSVLKRSYDNLIEKDIQKCFLRSALFPNETRKEEWVMMVVESGGTVSLFVIFQQA</sequence>